<organism evidence="2 3">
    <name type="scientific">Puccinia graminis f. sp. tritici (strain CRL 75-36-700-3 / race SCCL)</name>
    <name type="common">Black stem rust fungus</name>
    <dbReference type="NCBI Taxonomy" id="418459"/>
    <lineage>
        <taxon>Eukaryota</taxon>
        <taxon>Fungi</taxon>
        <taxon>Dikarya</taxon>
        <taxon>Basidiomycota</taxon>
        <taxon>Pucciniomycotina</taxon>
        <taxon>Pucciniomycetes</taxon>
        <taxon>Pucciniales</taxon>
        <taxon>Pucciniaceae</taxon>
        <taxon>Puccinia</taxon>
    </lineage>
</organism>
<dbReference type="Proteomes" id="UP000008783">
    <property type="component" value="Unassembled WGS sequence"/>
</dbReference>
<dbReference type="EMBL" id="DS178275">
    <property type="protein sequence ID" value="EFP80199.2"/>
    <property type="molecule type" value="Genomic_DNA"/>
</dbReference>
<keyword evidence="3" id="KW-1185">Reference proteome</keyword>
<dbReference type="OrthoDB" id="10646007at2759"/>
<proteinExistence type="predicted"/>
<accession>E3K7W0</accession>
<dbReference type="AlphaFoldDB" id="E3K7W0"/>
<dbReference type="InParanoid" id="E3K7W0"/>
<dbReference type="HOGENOM" id="CLU_2347729_0_0_1"/>
<evidence type="ECO:0000256" key="1">
    <source>
        <dbReference type="SAM" id="MobiDB-lite"/>
    </source>
</evidence>
<reference evidence="3" key="2">
    <citation type="journal article" date="2011" name="Proc. Natl. Acad. Sci. U.S.A.">
        <title>Obligate biotrophy features unraveled by the genomic analysis of rust fungi.</title>
        <authorList>
            <person name="Duplessis S."/>
            <person name="Cuomo C.A."/>
            <person name="Lin Y.-C."/>
            <person name="Aerts A."/>
            <person name="Tisserant E."/>
            <person name="Veneault-Fourrey C."/>
            <person name="Joly D.L."/>
            <person name="Hacquard S."/>
            <person name="Amselem J."/>
            <person name="Cantarel B.L."/>
            <person name="Chiu R."/>
            <person name="Coutinho P.M."/>
            <person name="Feau N."/>
            <person name="Field M."/>
            <person name="Frey P."/>
            <person name="Gelhaye E."/>
            <person name="Goldberg J."/>
            <person name="Grabherr M.G."/>
            <person name="Kodira C.D."/>
            <person name="Kohler A."/>
            <person name="Kuees U."/>
            <person name="Lindquist E.A."/>
            <person name="Lucas S.M."/>
            <person name="Mago R."/>
            <person name="Mauceli E."/>
            <person name="Morin E."/>
            <person name="Murat C."/>
            <person name="Pangilinan J.L."/>
            <person name="Park R."/>
            <person name="Pearson M."/>
            <person name="Quesneville H."/>
            <person name="Rouhier N."/>
            <person name="Sakthikumar S."/>
            <person name="Salamov A.A."/>
            <person name="Schmutz J."/>
            <person name="Selles B."/>
            <person name="Shapiro H."/>
            <person name="Tanguay P."/>
            <person name="Tuskan G.A."/>
            <person name="Henrissat B."/>
            <person name="Van de Peer Y."/>
            <person name="Rouze P."/>
            <person name="Ellis J.G."/>
            <person name="Dodds P.N."/>
            <person name="Schein J.E."/>
            <person name="Zhong S."/>
            <person name="Hamelin R.C."/>
            <person name="Grigoriev I.V."/>
            <person name="Szabo L.J."/>
            <person name="Martin F."/>
        </authorList>
    </citation>
    <scope>NUCLEOTIDE SEQUENCE [LARGE SCALE GENOMIC DNA]</scope>
    <source>
        <strain evidence="3">CRL 75-36-700-3 / race SCCL</strain>
    </source>
</reference>
<gene>
    <name evidence="2" type="ORF">PGTG_06155</name>
</gene>
<feature type="compositionally biased region" description="Basic and acidic residues" evidence="1">
    <location>
        <begin position="1"/>
        <end position="16"/>
    </location>
</feature>
<protein>
    <submittedName>
        <fullName evidence="2">Uncharacterized protein</fullName>
    </submittedName>
</protein>
<dbReference type="RefSeq" id="XP_003324618.2">
    <property type="nucleotide sequence ID" value="XM_003324570.2"/>
</dbReference>
<dbReference type="KEGG" id="pgr:PGTG_06155"/>
<feature type="region of interest" description="Disordered" evidence="1">
    <location>
        <begin position="1"/>
        <end position="23"/>
    </location>
</feature>
<name>E3K7W0_PUCGT</name>
<sequence>MRTPKREIDESPEEIHQPSSELEQPVFQYQASSELEQPVFQLSDSRVHRRLKEGLEAQSKRSTSHKAHKRKALALCPHLRSTSVIKELKLKNLKTTH</sequence>
<evidence type="ECO:0000313" key="3">
    <source>
        <dbReference type="Proteomes" id="UP000008783"/>
    </source>
</evidence>
<reference key="1">
    <citation type="submission" date="2007-01" db="EMBL/GenBank/DDBJ databases">
        <title>The Genome Sequence of Puccinia graminis f. sp. tritici Strain CRL 75-36-700-3.</title>
        <authorList>
            <consortium name="The Broad Institute Genome Sequencing Platform"/>
            <person name="Birren B."/>
            <person name="Lander E."/>
            <person name="Galagan J."/>
            <person name="Nusbaum C."/>
            <person name="Devon K."/>
            <person name="Cuomo C."/>
            <person name="Jaffe D."/>
            <person name="Butler J."/>
            <person name="Alvarez P."/>
            <person name="Gnerre S."/>
            <person name="Grabherr M."/>
            <person name="Mauceli E."/>
            <person name="Brockman W."/>
            <person name="Young S."/>
            <person name="LaButti K."/>
            <person name="Sykes S."/>
            <person name="DeCaprio D."/>
            <person name="Crawford M."/>
            <person name="Koehrsen M."/>
            <person name="Engels R."/>
            <person name="Montgomery P."/>
            <person name="Pearson M."/>
            <person name="Howarth C."/>
            <person name="Larson L."/>
            <person name="White J."/>
            <person name="Zeng Q."/>
            <person name="Kodira C."/>
            <person name="Yandava C."/>
            <person name="Alvarado L."/>
            <person name="O'Leary S."/>
            <person name="Szabo L."/>
            <person name="Dean R."/>
            <person name="Schein J."/>
        </authorList>
    </citation>
    <scope>NUCLEOTIDE SEQUENCE</scope>
    <source>
        <strain>CRL 75-36-700-3</strain>
    </source>
</reference>
<dbReference type="GeneID" id="10534540"/>
<evidence type="ECO:0000313" key="2">
    <source>
        <dbReference type="EMBL" id="EFP80199.2"/>
    </source>
</evidence>
<dbReference type="VEuPathDB" id="FungiDB:PGTG_06155"/>